<keyword evidence="1" id="KW-1133">Transmembrane helix</keyword>
<evidence type="ECO:0000313" key="3">
    <source>
        <dbReference type="Proteomes" id="UP000661691"/>
    </source>
</evidence>
<feature type="transmembrane region" description="Helical" evidence="1">
    <location>
        <begin position="6"/>
        <end position="23"/>
    </location>
</feature>
<proteinExistence type="predicted"/>
<gene>
    <name evidence="2" type="ORF">IC620_02500</name>
</gene>
<organism evidence="2 3">
    <name type="scientific">Polycladospora coralii</name>
    <dbReference type="NCBI Taxonomy" id="2771432"/>
    <lineage>
        <taxon>Bacteria</taxon>
        <taxon>Bacillati</taxon>
        <taxon>Bacillota</taxon>
        <taxon>Bacilli</taxon>
        <taxon>Bacillales</taxon>
        <taxon>Thermoactinomycetaceae</taxon>
        <taxon>Polycladospora</taxon>
    </lineage>
</organism>
<dbReference type="RefSeq" id="WP_191141422.1">
    <property type="nucleotide sequence ID" value="NZ_JACXAH010000002.1"/>
</dbReference>
<keyword evidence="3" id="KW-1185">Reference proteome</keyword>
<protein>
    <submittedName>
        <fullName evidence="2">Uncharacterized protein</fullName>
    </submittedName>
</protein>
<dbReference type="EMBL" id="JACXAH010000002">
    <property type="protein sequence ID" value="MBD1371228.1"/>
    <property type="molecule type" value="Genomic_DNA"/>
</dbReference>
<dbReference type="AlphaFoldDB" id="A0A926N7Y8"/>
<comment type="caution">
    <text evidence="2">The sequence shown here is derived from an EMBL/GenBank/DDBJ whole genome shotgun (WGS) entry which is preliminary data.</text>
</comment>
<accession>A0A926N7Y8</accession>
<keyword evidence="1" id="KW-0812">Transmembrane</keyword>
<sequence length="147" mass="17101">MKKIILIFISLSLIIFTTYFLMYNKHKHNKGLESSLNSAIKTEIDATRRGHTANININDLTNFDWDEAHIVSPYTNQEKLNEQLGMEFRDPSNMKSRDDIYLMVFVLNREVIEYVEIDRVDGEITAENNDSDILTPDNPTLNITLYK</sequence>
<name>A0A926N7Y8_9BACL</name>
<keyword evidence="1" id="KW-0472">Membrane</keyword>
<dbReference type="Proteomes" id="UP000661691">
    <property type="component" value="Unassembled WGS sequence"/>
</dbReference>
<evidence type="ECO:0000313" key="2">
    <source>
        <dbReference type="EMBL" id="MBD1371228.1"/>
    </source>
</evidence>
<evidence type="ECO:0000256" key="1">
    <source>
        <dbReference type="SAM" id="Phobius"/>
    </source>
</evidence>
<reference evidence="2" key="1">
    <citation type="submission" date="2020-09" db="EMBL/GenBank/DDBJ databases">
        <title>A novel bacterium of genus Hazenella, isolated from South China Sea.</title>
        <authorList>
            <person name="Huang H."/>
            <person name="Mo K."/>
            <person name="Hu Y."/>
        </authorList>
    </citation>
    <scope>NUCLEOTIDE SEQUENCE</scope>
    <source>
        <strain evidence="2">IB182357</strain>
    </source>
</reference>